<evidence type="ECO:0000256" key="8">
    <source>
        <dbReference type="ARBA" id="ARBA00023170"/>
    </source>
</evidence>
<dbReference type="Pfam" id="PF07715">
    <property type="entry name" value="Plug"/>
    <property type="match status" value="1"/>
</dbReference>
<dbReference type="EMBL" id="CP091508">
    <property type="protein sequence ID" value="UOO81966.1"/>
    <property type="molecule type" value="Genomic_DNA"/>
</dbReference>
<dbReference type="InterPro" id="IPR036942">
    <property type="entry name" value="Beta-barrel_TonB_sf"/>
</dbReference>
<dbReference type="InterPro" id="IPR037066">
    <property type="entry name" value="Plug_dom_sf"/>
</dbReference>
<evidence type="ECO:0000256" key="3">
    <source>
        <dbReference type="ARBA" id="ARBA00022448"/>
    </source>
</evidence>
<feature type="domain" description="TonB-dependent receptor plug" evidence="14">
    <location>
        <begin position="58"/>
        <end position="155"/>
    </location>
</feature>
<reference evidence="15 16" key="1">
    <citation type="journal article" date="2022" name="Res Sq">
        <title>Evolution of multicellular longitudinally dividing oral cavity symbionts (Neisseriaceae).</title>
        <authorList>
            <person name="Nyongesa S."/>
            <person name="Weber P."/>
            <person name="Bernet E."/>
            <person name="Pullido F."/>
            <person name="Nieckarz M."/>
            <person name="Delaby M."/>
            <person name="Nieves C."/>
            <person name="Viehboeck T."/>
            <person name="Krause N."/>
            <person name="Rivera-Millot A."/>
            <person name="Nakamura A."/>
            <person name="Vischer N."/>
            <person name="VanNieuwenhze M."/>
            <person name="Brun Y."/>
            <person name="Cava F."/>
            <person name="Bulgheresi S."/>
            <person name="Veyrier F."/>
        </authorList>
    </citation>
    <scope>NUCLEOTIDE SEQUENCE [LARGE SCALE GENOMIC DNA]</scope>
    <source>
        <strain evidence="15 16">CCUG 63373m</strain>
    </source>
</reference>
<dbReference type="InterPro" id="IPR039426">
    <property type="entry name" value="TonB-dep_rcpt-like"/>
</dbReference>
<dbReference type="RefSeq" id="WP_244785228.1">
    <property type="nucleotide sequence ID" value="NZ_CP091508.1"/>
</dbReference>
<dbReference type="Gene3D" id="2.170.130.10">
    <property type="entry name" value="TonB-dependent receptor, plug domain"/>
    <property type="match status" value="1"/>
</dbReference>
<gene>
    <name evidence="15" type="ORF">LVJ83_00345</name>
</gene>
<feature type="signal peptide" evidence="12">
    <location>
        <begin position="1"/>
        <end position="21"/>
    </location>
</feature>
<evidence type="ECO:0000256" key="5">
    <source>
        <dbReference type="ARBA" id="ARBA00022692"/>
    </source>
</evidence>
<organism evidence="15 16">
    <name type="scientific">Uruburuella testudinis</name>
    <dbReference type="NCBI Taxonomy" id="1282863"/>
    <lineage>
        <taxon>Bacteria</taxon>
        <taxon>Pseudomonadati</taxon>
        <taxon>Pseudomonadota</taxon>
        <taxon>Betaproteobacteria</taxon>
        <taxon>Neisseriales</taxon>
        <taxon>Neisseriaceae</taxon>
        <taxon>Uruburuella</taxon>
    </lineage>
</organism>
<comment type="similarity">
    <text evidence="2 10 11">Belongs to the TonB-dependent receptor family.</text>
</comment>
<keyword evidence="5 10" id="KW-0812">Transmembrane</keyword>
<dbReference type="SUPFAM" id="SSF56935">
    <property type="entry name" value="Porins"/>
    <property type="match status" value="1"/>
</dbReference>
<keyword evidence="7 10" id="KW-0472">Membrane</keyword>
<protein>
    <submittedName>
        <fullName evidence="15">TonB-dependent receptor</fullName>
    </submittedName>
</protein>
<dbReference type="PANTHER" id="PTHR30069">
    <property type="entry name" value="TONB-DEPENDENT OUTER MEMBRANE RECEPTOR"/>
    <property type="match status" value="1"/>
</dbReference>
<dbReference type="Gene3D" id="2.40.170.20">
    <property type="entry name" value="TonB-dependent receptor, beta-barrel domain"/>
    <property type="match status" value="1"/>
</dbReference>
<feature type="chain" id="PRO_5046997237" evidence="12">
    <location>
        <begin position="22"/>
        <end position="799"/>
    </location>
</feature>
<evidence type="ECO:0000259" key="13">
    <source>
        <dbReference type="Pfam" id="PF00593"/>
    </source>
</evidence>
<dbReference type="PANTHER" id="PTHR30069:SF40">
    <property type="entry name" value="TONB-DEPENDENT RECEPTOR NMB0964-RELATED"/>
    <property type="match status" value="1"/>
</dbReference>
<sequence length="799" mass="89735">MLSSKQMMVSVLALAVANTWAADHEVSGSQTLQAVTVTGKRPQAFESLPFTQARKASDKIISGETLKQRSATLGNALAGEPGIHSNPFGGGASAPVIRGQEGVRVKILQNGSDVVDMSALSPDHAVATDTLLASQVELVRGAATLLYASASPAGVLNVADKRIPAAMPEKGYEGEFGARYNSNSKEKLATAGITLGVGEHIAIRAEGLSRHADNYRVPGINLGETVKFVPDTHHKSKVGTIGASLIGERGYVGASYSYRKDKYGLTGHNHKFDSCTAHIYGNQFDYSYTYPYPHLMEAHHISENPHFHCGSDHGFDPGHSHEHPYGHNHDHSHPGPWVDLVSKRFDLRSEIKQPLPGIEKIRISLARADYYHDEKDAGKSFDTINPEREQEKARKNYGRAVNIFKNRGFNSRLELYHQPLGGLSGVWGVQYQTQKSSANSPDNREVRWPLAENTNKQFSLFALEQYRWKNFLFEAGARAEKQGVYMDYDAELLKSYRETYADLSASQELPDLAPNKQKAFSYSGALHWDFHPDYRLSLTASHNERLPTPAELYYHGQHLATNSFEYGNKNLKKEQSNNIELGLRHSSESWDYGISAYYSRFKNYIHNENLYRENNLFMRRQTQSQAKIYGIEGQLSYRFTPNHQATLFGDYVRGKLFDLPKLPGKDLYGEAVWDEDYQEDVRPYLGKEMLAQPGRNAPRMPPARLGIRFNSTFNQKWNGSLAYTRIFKQNKTGKLESASKGYHLLDMGLNYRNKLGKSGYQLSLNANNLLNQKVYIHNSFLPYVPQIGRNFSFGINVDF</sequence>
<dbReference type="PROSITE" id="PS52016">
    <property type="entry name" value="TONB_DEPENDENT_REC_3"/>
    <property type="match status" value="1"/>
</dbReference>
<accession>A0ABY4DZ40</accession>
<evidence type="ECO:0000256" key="2">
    <source>
        <dbReference type="ARBA" id="ARBA00009810"/>
    </source>
</evidence>
<keyword evidence="8 15" id="KW-0675">Receptor</keyword>
<comment type="subcellular location">
    <subcellularLocation>
        <location evidence="1 10">Cell outer membrane</location>
        <topology evidence="1 10">Multi-pass membrane protein</topology>
    </subcellularLocation>
</comment>
<keyword evidence="3 10" id="KW-0813">Transport</keyword>
<proteinExistence type="inferred from homology"/>
<keyword evidence="9 10" id="KW-0998">Cell outer membrane</keyword>
<dbReference type="Proteomes" id="UP000829817">
    <property type="component" value="Chromosome"/>
</dbReference>
<evidence type="ECO:0000313" key="16">
    <source>
        <dbReference type="Proteomes" id="UP000829817"/>
    </source>
</evidence>
<evidence type="ECO:0000256" key="6">
    <source>
        <dbReference type="ARBA" id="ARBA00023077"/>
    </source>
</evidence>
<evidence type="ECO:0000256" key="11">
    <source>
        <dbReference type="RuleBase" id="RU003357"/>
    </source>
</evidence>
<evidence type="ECO:0000256" key="1">
    <source>
        <dbReference type="ARBA" id="ARBA00004571"/>
    </source>
</evidence>
<evidence type="ECO:0000256" key="10">
    <source>
        <dbReference type="PROSITE-ProRule" id="PRU01360"/>
    </source>
</evidence>
<evidence type="ECO:0000259" key="14">
    <source>
        <dbReference type="Pfam" id="PF07715"/>
    </source>
</evidence>
<dbReference type="InterPro" id="IPR000531">
    <property type="entry name" value="Beta-barrel_TonB"/>
</dbReference>
<keyword evidence="4 10" id="KW-1134">Transmembrane beta strand</keyword>
<name>A0ABY4DZ40_9NEIS</name>
<dbReference type="Pfam" id="PF00593">
    <property type="entry name" value="TonB_dep_Rec_b-barrel"/>
    <property type="match status" value="1"/>
</dbReference>
<evidence type="ECO:0000256" key="9">
    <source>
        <dbReference type="ARBA" id="ARBA00023237"/>
    </source>
</evidence>
<evidence type="ECO:0000256" key="4">
    <source>
        <dbReference type="ARBA" id="ARBA00022452"/>
    </source>
</evidence>
<keyword evidence="16" id="KW-1185">Reference proteome</keyword>
<evidence type="ECO:0000313" key="15">
    <source>
        <dbReference type="EMBL" id="UOO81966.1"/>
    </source>
</evidence>
<dbReference type="InterPro" id="IPR012910">
    <property type="entry name" value="Plug_dom"/>
</dbReference>
<evidence type="ECO:0000256" key="7">
    <source>
        <dbReference type="ARBA" id="ARBA00023136"/>
    </source>
</evidence>
<keyword evidence="6 11" id="KW-0798">TonB box</keyword>
<evidence type="ECO:0000256" key="12">
    <source>
        <dbReference type="SAM" id="SignalP"/>
    </source>
</evidence>
<keyword evidence="12" id="KW-0732">Signal</keyword>
<feature type="domain" description="TonB-dependent receptor-like beta-barrel" evidence="13">
    <location>
        <begin position="315"/>
        <end position="769"/>
    </location>
</feature>